<dbReference type="PANTHER" id="PTHR21237">
    <property type="entry name" value="GRPE PROTEIN"/>
    <property type="match status" value="1"/>
</dbReference>
<organism evidence="4 5">
    <name type="scientific">Candidatus Adlerbacteria bacterium RIFCSPHIGHO2_02_FULL_52_17</name>
    <dbReference type="NCBI Taxonomy" id="1797240"/>
    <lineage>
        <taxon>Bacteria</taxon>
        <taxon>Candidatus Adleribacteriota</taxon>
    </lineage>
</organism>
<dbReference type="GO" id="GO:0051087">
    <property type="term" value="F:protein-folding chaperone binding"/>
    <property type="evidence" value="ECO:0007669"/>
    <property type="project" value="InterPro"/>
</dbReference>
<name>A0A1F4XNR7_9BACT</name>
<dbReference type="SUPFAM" id="SSF58014">
    <property type="entry name" value="Coiled-coil domain of nucleotide exchange factor GrpE"/>
    <property type="match status" value="1"/>
</dbReference>
<dbReference type="SUPFAM" id="SSF51064">
    <property type="entry name" value="Head domain of nucleotide exchange factor GrpE"/>
    <property type="match status" value="1"/>
</dbReference>
<evidence type="ECO:0000256" key="2">
    <source>
        <dbReference type="ARBA" id="ARBA00023186"/>
    </source>
</evidence>
<comment type="similarity">
    <text evidence="1 3">Belongs to the GrpE family.</text>
</comment>
<sequence>EFIAEDETEAGPAALKSLREKLKKAVAEKQEYLEGWQRARADLVNYKKETAAGHGESQERILAGLIEELLPALDVLELSVKHDGTPALKMLELQFLGSLKKLGIERFGAVGEDFDPRRHEALAKRGEEHKVESVERSGYSIGDKIIRPAQVII</sequence>
<evidence type="ECO:0000256" key="3">
    <source>
        <dbReference type="RuleBase" id="RU004478"/>
    </source>
</evidence>
<dbReference type="InterPro" id="IPR013805">
    <property type="entry name" value="GrpE_CC"/>
</dbReference>
<dbReference type="GO" id="GO:0051082">
    <property type="term" value="F:unfolded protein binding"/>
    <property type="evidence" value="ECO:0007669"/>
    <property type="project" value="TreeGrafter"/>
</dbReference>
<dbReference type="GO" id="GO:0006457">
    <property type="term" value="P:protein folding"/>
    <property type="evidence" value="ECO:0007669"/>
    <property type="project" value="InterPro"/>
</dbReference>
<dbReference type="PRINTS" id="PR00773">
    <property type="entry name" value="GRPEPROTEIN"/>
</dbReference>
<dbReference type="AlphaFoldDB" id="A0A1F4XNR7"/>
<evidence type="ECO:0000256" key="1">
    <source>
        <dbReference type="ARBA" id="ARBA00009054"/>
    </source>
</evidence>
<evidence type="ECO:0000313" key="5">
    <source>
        <dbReference type="Proteomes" id="UP000177564"/>
    </source>
</evidence>
<accession>A0A1F4XNR7</accession>
<dbReference type="PANTHER" id="PTHR21237:SF23">
    <property type="entry name" value="GRPE PROTEIN HOMOLOG, MITOCHONDRIAL"/>
    <property type="match status" value="1"/>
</dbReference>
<dbReference type="Pfam" id="PF01025">
    <property type="entry name" value="GrpE"/>
    <property type="match status" value="1"/>
</dbReference>
<dbReference type="InterPro" id="IPR009012">
    <property type="entry name" value="GrpE_head"/>
</dbReference>
<proteinExistence type="inferred from homology"/>
<dbReference type="InterPro" id="IPR000740">
    <property type="entry name" value="GrpE"/>
</dbReference>
<protein>
    <submittedName>
        <fullName evidence="4">Nucleotide exchange factor GrpE</fullName>
    </submittedName>
</protein>
<evidence type="ECO:0000313" key="4">
    <source>
        <dbReference type="EMBL" id="OGC83224.1"/>
    </source>
</evidence>
<dbReference type="GO" id="GO:0042803">
    <property type="term" value="F:protein homodimerization activity"/>
    <property type="evidence" value="ECO:0007669"/>
    <property type="project" value="InterPro"/>
</dbReference>
<dbReference type="Gene3D" id="2.30.22.10">
    <property type="entry name" value="Head domain of nucleotide exchange factor GrpE"/>
    <property type="match status" value="1"/>
</dbReference>
<reference evidence="4 5" key="1">
    <citation type="journal article" date="2016" name="Nat. Commun.">
        <title>Thousands of microbial genomes shed light on interconnected biogeochemical processes in an aquifer system.</title>
        <authorList>
            <person name="Anantharaman K."/>
            <person name="Brown C.T."/>
            <person name="Hug L.A."/>
            <person name="Sharon I."/>
            <person name="Castelle C.J."/>
            <person name="Probst A.J."/>
            <person name="Thomas B.C."/>
            <person name="Singh A."/>
            <person name="Wilkins M.J."/>
            <person name="Karaoz U."/>
            <person name="Brodie E.L."/>
            <person name="Williams K.H."/>
            <person name="Hubbard S.S."/>
            <person name="Banfield J.F."/>
        </authorList>
    </citation>
    <scope>NUCLEOTIDE SEQUENCE [LARGE SCALE GENOMIC DNA]</scope>
</reference>
<comment type="caution">
    <text evidence="4">The sequence shown here is derived from an EMBL/GenBank/DDBJ whole genome shotgun (WGS) entry which is preliminary data.</text>
</comment>
<keyword evidence="2" id="KW-0143">Chaperone</keyword>
<dbReference type="GO" id="GO:0000774">
    <property type="term" value="F:adenyl-nucleotide exchange factor activity"/>
    <property type="evidence" value="ECO:0007669"/>
    <property type="project" value="InterPro"/>
</dbReference>
<dbReference type="Gene3D" id="3.90.20.20">
    <property type="match status" value="1"/>
</dbReference>
<feature type="non-terminal residue" evidence="4">
    <location>
        <position position="1"/>
    </location>
</feature>
<gene>
    <name evidence="4" type="ORF">A3D68_02020</name>
</gene>
<dbReference type="HAMAP" id="MF_01151">
    <property type="entry name" value="GrpE"/>
    <property type="match status" value="1"/>
</dbReference>
<dbReference type="Proteomes" id="UP000177564">
    <property type="component" value="Unassembled WGS sequence"/>
</dbReference>
<dbReference type="STRING" id="1797240.A3D68_02020"/>
<dbReference type="EMBL" id="MEWU01000026">
    <property type="protein sequence ID" value="OGC83224.1"/>
    <property type="molecule type" value="Genomic_DNA"/>
</dbReference>